<dbReference type="InterPro" id="IPR036056">
    <property type="entry name" value="Fibrinogen-like_C"/>
</dbReference>
<sequence length="408" mass="45995">LICSCSYSYRAARIQGGSKHRDANRRCPQWSAGSWKRCFASWSELIATAVRCFLRHSRILVTMRGFSIEHKVILALVLVTAQCCHATPQEPQKEPSASVEERLAALENRITLRDEELAKMLQLLLANQKELLRLVQQQEPCYKLSSPTDGTQQPGGWLKSANAGAAAGESNAIGAGLAAAAAYRDARTADSHPRSCREIPDGMSGEETIYPSAGAAGPGEALEVYCDQDFEDGGWIVIQNRFDGFVNFNRSWEKYRDGFGDIGTEYWLGLDAIHQLTVAVPHELAFVAESFRGERRWARYSLVEIGGETDRYRLQKLGVYSGTLGDEFTYNKGMEFSTYDQDHDQFGDVNCALRTASGWWHRSCTRINLNGMYGNESGVRFAYWLDWLHLQGLKRTRIMIREIKRRRK</sequence>
<evidence type="ECO:0000313" key="1">
    <source>
        <dbReference type="EnsemblMetazoa" id="AATE014005-PA.1"/>
    </source>
</evidence>
<dbReference type="EnsemblMetazoa" id="AATE014005-RA">
    <property type="protein sequence ID" value="AATE014005-PA.1"/>
    <property type="gene ID" value="AATE014005"/>
</dbReference>
<organism evidence="1">
    <name type="scientific">Anopheles atroparvus</name>
    <name type="common">European mosquito</name>
    <dbReference type="NCBI Taxonomy" id="41427"/>
    <lineage>
        <taxon>Eukaryota</taxon>
        <taxon>Metazoa</taxon>
        <taxon>Ecdysozoa</taxon>
        <taxon>Arthropoda</taxon>
        <taxon>Hexapoda</taxon>
        <taxon>Insecta</taxon>
        <taxon>Pterygota</taxon>
        <taxon>Neoptera</taxon>
        <taxon>Endopterygota</taxon>
        <taxon>Diptera</taxon>
        <taxon>Nematocera</taxon>
        <taxon>Culicoidea</taxon>
        <taxon>Culicidae</taxon>
        <taxon>Anophelinae</taxon>
        <taxon>Anopheles</taxon>
    </lineage>
</organism>
<dbReference type="SUPFAM" id="SSF56496">
    <property type="entry name" value="Fibrinogen C-terminal domain-like"/>
    <property type="match status" value="1"/>
</dbReference>
<dbReference type="AlphaFoldDB" id="A0A182J9N9"/>
<dbReference type="STRING" id="41427.A0A182J9N9"/>
<proteinExistence type="predicted"/>
<reference evidence="1" key="1">
    <citation type="submission" date="2022-08" db="UniProtKB">
        <authorList>
            <consortium name="EnsemblMetazoa"/>
        </authorList>
    </citation>
    <scope>IDENTIFICATION</scope>
    <source>
        <strain evidence="1">EBRO</strain>
    </source>
</reference>
<dbReference type="PANTHER" id="PTHR19143:SF327">
    <property type="entry name" value="FI21813P1-RELATED"/>
    <property type="match status" value="1"/>
</dbReference>
<protein>
    <submittedName>
        <fullName evidence="1">Uncharacterized protein</fullName>
    </submittedName>
</protein>
<dbReference type="Pfam" id="PF00147">
    <property type="entry name" value="Fibrinogen_C"/>
    <property type="match status" value="1"/>
</dbReference>
<dbReference type="PANTHER" id="PTHR19143">
    <property type="entry name" value="FIBRINOGEN/TENASCIN/ANGIOPOEITIN"/>
    <property type="match status" value="1"/>
</dbReference>
<dbReference type="VEuPathDB" id="VectorBase:AATE014005"/>
<name>A0A182J9N9_ANOAO</name>
<accession>A0A182J9N9</accession>
<dbReference type="Gene3D" id="3.90.215.10">
    <property type="entry name" value="Gamma Fibrinogen, chain A, domain 1"/>
    <property type="match status" value="1"/>
</dbReference>
<dbReference type="InterPro" id="IPR002181">
    <property type="entry name" value="Fibrinogen_a/b/g_C_dom"/>
</dbReference>
<dbReference type="InterPro" id="IPR050373">
    <property type="entry name" value="Fibrinogen_C-term_domain"/>
</dbReference>
<dbReference type="GO" id="GO:0005615">
    <property type="term" value="C:extracellular space"/>
    <property type="evidence" value="ECO:0007669"/>
    <property type="project" value="TreeGrafter"/>
</dbReference>
<dbReference type="SMART" id="SM00186">
    <property type="entry name" value="FBG"/>
    <property type="match status" value="1"/>
</dbReference>
<dbReference type="CDD" id="cd00087">
    <property type="entry name" value="FReD"/>
    <property type="match status" value="1"/>
</dbReference>
<dbReference type="PROSITE" id="PS51406">
    <property type="entry name" value="FIBRINOGEN_C_2"/>
    <property type="match status" value="1"/>
</dbReference>
<dbReference type="InterPro" id="IPR014716">
    <property type="entry name" value="Fibrinogen_a/b/g_C_1"/>
</dbReference>